<dbReference type="RefSeq" id="WP_210663505.1">
    <property type="nucleotide sequence ID" value="NZ_JAGKSP010000017.1"/>
</dbReference>
<protein>
    <submittedName>
        <fullName evidence="9">Sugar ABC transporter permease</fullName>
    </submittedName>
</protein>
<reference evidence="9 10" key="1">
    <citation type="submission" date="2021-04" db="EMBL/GenBank/DDBJ databases">
        <title>Paenibacillus sp. DLE-14 whole genome sequence.</title>
        <authorList>
            <person name="Ham Y.J."/>
        </authorList>
    </citation>
    <scope>NUCLEOTIDE SEQUENCE [LARGE SCALE GENOMIC DNA]</scope>
    <source>
        <strain evidence="9 10">DLE-14</strain>
    </source>
</reference>
<dbReference type="Gene3D" id="1.10.3720.10">
    <property type="entry name" value="MetI-like"/>
    <property type="match status" value="1"/>
</dbReference>
<accession>A0ABS5CKK4</accession>
<dbReference type="Pfam" id="PF00528">
    <property type="entry name" value="BPD_transp_1"/>
    <property type="match status" value="1"/>
</dbReference>
<feature type="transmembrane region" description="Helical" evidence="7">
    <location>
        <begin position="204"/>
        <end position="226"/>
    </location>
</feature>
<comment type="caution">
    <text evidence="9">The sequence shown here is derived from an EMBL/GenBank/DDBJ whole genome shotgun (WGS) entry which is preliminary data.</text>
</comment>
<evidence type="ECO:0000256" key="1">
    <source>
        <dbReference type="ARBA" id="ARBA00004651"/>
    </source>
</evidence>
<organism evidence="9 10">
    <name type="scientific">Paenibacillus lignilyticus</name>
    <dbReference type="NCBI Taxonomy" id="1172615"/>
    <lineage>
        <taxon>Bacteria</taxon>
        <taxon>Bacillati</taxon>
        <taxon>Bacillota</taxon>
        <taxon>Bacilli</taxon>
        <taxon>Bacillales</taxon>
        <taxon>Paenibacillaceae</taxon>
        <taxon>Paenibacillus</taxon>
    </lineage>
</organism>
<evidence type="ECO:0000313" key="10">
    <source>
        <dbReference type="Proteomes" id="UP000673394"/>
    </source>
</evidence>
<keyword evidence="3" id="KW-1003">Cell membrane</keyword>
<dbReference type="InterPro" id="IPR051393">
    <property type="entry name" value="ABC_transporter_permease"/>
</dbReference>
<dbReference type="Proteomes" id="UP000673394">
    <property type="component" value="Unassembled WGS sequence"/>
</dbReference>
<evidence type="ECO:0000256" key="7">
    <source>
        <dbReference type="RuleBase" id="RU363032"/>
    </source>
</evidence>
<keyword evidence="4 7" id="KW-0812">Transmembrane</keyword>
<sequence>MKFNRLLQRDGSAAVVFLLPSLIGFGLFFLIPFAAGCYYSLVDSPVNGSFVGLSNYADLLQSSSFRKAASNTALFTAVSVPLLMVLSLLLAMLLTRDVYARNWLRTFYVMPLVVPVASIVMLWEILFDSNGFLNAYLHDYGLATKDWMGSGTARAVVLLVFLWKNAGYNMVLFLAGLQNIPEDYYEAASVEGAGWWWKLRHITLVYLTPTAFFVFVMSVIGSFKVFRETYLIAGEYPDESIYMLQHYMNNMFLSLDYQKLTSAAYVMALVITVFVAVVFRLERALRRRME</sequence>
<comment type="similarity">
    <text evidence="7">Belongs to the binding-protein-dependent transport system permease family.</text>
</comment>
<evidence type="ECO:0000256" key="6">
    <source>
        <dbReference type="ARBA" id="ARBA00023136"/>
    </source>
</evidence>
<evidence type="ECO:0000256" key="5">
    <source>
        <dbReference type="ARBA" id="ARBA00022989"/>
    </source>
</evidence>
<keyword evidence="6 7" id="KW-0472">Membrane</keyword>
<feature type="transmembrane region" description="Helical" evidence="7">
    <location>
        <begin position="262"/>
        <end position="281"/>
    </location>
</feature>
<evidence type="ECO:0000259" key="8">
    <source>
        <dbReference type="PROSITE" id="PS50928"/>
    </source>
</evidence>
<dbReference type="SUPFAM" id="SSF161098">
    <property type="entry name" value="MetI-like"/>
    <property type="match status" value="1"/>
</dbReference>
<dbReference type="PANTHER" id="PTHR30193">
    <property type="entry name" value="ABC TRANSPORTER PERMEASE PROTEIN"/>
    <property type="match status" value="1"/>
</dbReference>
<keyword evidence="10" id="KW-1185">Reference proteome</keyword>
<comment type="subcellular location">
    <subcellularLocation>
        <location evidence="1 7">Cell membrane</location>
        <topology evidence="1 7">Multi-pass membrane protein</topology>
    </subcellularLocation>
</comment>
<evidence type="ECO:0000256" key="3">
    <source>
        <dbReference type="ARBA" id="ARBA00022475"/>
    </source>
</evidence>
<proteinExistence type="inferred from homology"/>
<evidence type="ECO:0000256" key="4">
    <source>
        <dbReference type="ARBA" id="ARBA00022692"/>
    </source>
</evidence>
<keyword evidence="5 7" id="KW-1133">Transmembrane helix</keyword>
<feature type="transmembrane region" description="Helical" evidence="7">
    <location>
        <begin position="12"/>
        <end position="41"/>
    </location>
</feature>
<dbReference type="InterPro" id="IPR035906">
    <property type="entry name" value="MetI-like_sf"/>
</dbReference>
<evidence type="ECO:0000256" key="2">
    <source>
        <dbReference type="ARBA" id="ARBA00022448"/>
    </source>
</evidence>
<dbReference type="PROSITE" id="PS50928">
    <property type="entry name" value="ABC_TM1"/>
    <property type="match status" value="1"/>
</dbReference>
<feature type="transmembrane region" description="Helical" evidence="7">
    <location>
        <begin position="73"/>
        <end position="95"/>
    </location>
</feature>
<name>A0ABS5CKK4_9BACL</name>
<dbReference type="CDD" id="cd06261">
    <property type="entry name" value="TM_PBP2"/>
    <property type="match status" value="1"/>
</dbReference>
<dbReference type="PANTHER" id="PTHR30193:SF37">
    <property type="entry name" value="INNER MEMBRANE ABC TRANSPORTER PERMEASE PROTEIN YCJO"/>
    <property type="match status" value="1"/>
</dbReference>
<gene>
    <name evidence="9" type="ORF">I8J30_27150</name>
</gene>
<dbReference type="EMBL" id="JAGKSP010000017">
    <property type="protein sequence ID" value="MBP3966387.1"/>
    <property type="molecule type" value="Genomic_DNA"/>
</dbReference>
<keyword evidence="2 7" id="KW-0813">Transport</keyword>
<feature type="transmembrane region" description="Helical" evidence="7">
    <location>
        <begin position="107"/>
        <end position="127"/>
    </location>
</feature>
<feature type="domain" description="ABC transmembrane type-1" evidence="8">
    <location>
        <begin position="69"/>
        <end position="282"/>
    </location>
</feature>
<evidence type="ECO:0000313" key="9">
    <source>
        <dbReference type="EMBL" id="MBP3966387.1"/>
    </source>
</evidence>
<dbReference type="InterPro" id="IPR000515">
    <property type="entry name" value="MetI-like"/>
</dbReference>